<dbReference type="AlphaFoldDB" id="A0A2M7G521"/>
<dbReference type="Gene3D" id="3.50.50.60">
    <property type="entry name" value="FAD/NAD(P)-binding domain"/>
    <property type="match status" value="2"/>
</dbReference>
<comment type="caution">
    <text evidence="4">The sequence shown here is derived from an EMBL/GenBank/DDBJ whole genome shotgun (WGS) entry which is preliminary data.</text>
</comment>
<evidence type="ECO:0000313" key="4">
    <source>
        <dbReference type="EMBL" id="PIW17046.1"/>
    </source>
</evidence>
<accession>A0A2M7G521</accession>
<evidence type="ECO:0000259" key="3">
    <source>
        <dbReference type="Pfam" id="PF07992"/>
    </source>
</evidence>
<dbReference type="GO" id="GO:0016491">
    <property type="term" value="F:oxidoreductase activity"/>
    <property type="evidence" value="ECO:0007669"/>
    <property type="project" value="UniProtKB-KW"/>
</dbReference>
<dbReference type="PANTHER" id="PTHR48105">
    <property type="entry name" value="THIOREDOXIN REDUCTASE 1-RELATED-RELATED"/>
    <property type="match status" value="1"/>
</dbReference>
<dbReference type="InterPro" id="IPR050097">
    <property type="entry name" value="Ferredoxin-NADP_redctase_2"/>
</dbReference>
<keyword evidence="2" id="KW-0560">Oxidoreductase</keyword>
<dbReference type="InterPro" id="IPR023753">
    <property type="entry name" value="FAD/NAD-binding_dom"/>
</dbReference>
<feature type="domain" description="FAD/NAD(P)-binding" evidence="3">
    <location>
        <begin position="10"/>
        <end position="312"/>
    </location>
</feature>
<dbReference type="Proteomes" id="UP000231019">
    <property type="component" value="Unassembled WGS sequence"/>
</dbReference>
<keyword evidence="1" id="KW-0285">Flavoprotein</keyword>
<gene>
    <name evidence="4" type="ORF">COW36_10420</name>
</gene>
<dbReference type="EMBL" id="PFFQ01000031">
    <property type="protein sequence ID" value="PIW17046.1"/>
    <property type="molecule type" value="Genomic_DNA"/>
</dbReference>
<evidence type="ECO:0000313" key="5">
    <source>
        <dbReference type="Proteomes" id="UP000231019"/>
    </source>
</evidence>
<dbReference type="PRINTS" id="PR00368">
    <property type="entry name" value="FADPNR"/>
</dbReference>
<sequence length="335" mass="36470">MTKPLHEIAEIAVIGAGGAGMMAYLRAILNCNQAVLFQGNAETRRKGRATWVAEVDNIPGMHGMKNPITTTARGTLKWIESQPQLAACGTVINGMVTRIVPQDSVFCLHYELKGIEHTLLARYVVLATGVMDIQPEIGGSILPILPFANQGHVLYCIRCDGHRTLGKQLSVISHQEKGVYIAAMMHERYGHEQIKLFTHGAEPIFSEEAWRIVKAYGMEVYSEVIHAILGDPKTGLEGFVLADGTSVATTCALVALGSLVYNRLLADLGAELESDGRIHTSAKFESSVSGIFAVGDLVAGTKMQLYTAWEEAVIAIEEIDSRLRREKRLAKLKGS</sequence>
<dbReference type="PRINTS" id="PR00469">
    <property type="entry name" value="PNDRDTASEII"/>
</dbReference>
<evidence type="ECO:0000256" key="2">
    <source>
        <dbReference type="ARBA" id="ARBA00023002"/>
    </source>
</evidence>
<proteinExistence type="predicted"/>
<dbReference type="SUPFAM" id="SSF51905">
    <property type="entry name" value="FAD/NAD(P)-binding domain"/>
    <property type="match status" value="1"/>
</dbReference>
<dbReference type="InterPro" id="IPR036188">
    <property type="entry name" value="FAD/NAD-bd_sf"/>
</dbReference>
<evidence type="ECO:0000256" key="1">
    <source>
        <dbReference type="ARBA" id="ARBA00022630"/>
    </source>
</evidence>
<reference evidence="4 5" key="1">
    <citation type="submission" date="2017-09" db="EMBL/GenBank/DDBJ databases">
        <title>Depth-based differentiation of microbial function through sediment-hosted aquifers and enrichment of novel symbionts in the deep terrestrial subsurface.</title>
        <authorList>
            <person name="Probst A.J."/>
            <person name="Ladd B."/>
            <person name="Jarett J.K."/>
            <person name="Geller-Mcgrath D.E."/>
            <person name="Sieber C.M."/>
            <person name="Emerson J.B."/>
            <person name="Anantharaman K."/>
            <person name="Thomas B.C."/>
            <person name="Malmstrom R."/>
            <person name="Stieglmeier M."/>
            <person name="Klingl A."/>
            <person name="Woyke T."/>
            <person name="Ryan C.M."/>
            <person name="Banfield J.F."/>
        </authorList>
    </citation>
    <scope>NUCLEOTIDE SEQUENCE [LARGE SCALE GENOMIC DNA]</scope>
    <source>
        <strain evidence="4">CG17_big_fil_post_rev_8_21_14_2_50_48_46</strain>
    </source>
</reference>
<name>A0A2M7G521_9BACT</name>
<dbReference type="Pfam" id="PF07992">
    <property type="entry name" value="Pyr_redox_2"/>
    <property type="match status" value="1"/>
</dbReference>
<organism evidence="4 5">
    <name type="scientific">bacterium (Candidatus Blackallbacteria) CG17_big_fil_post_rev_8_21_14_2_50_48_46</name>
    <dbReference type="NCBI Taxonomy" id="2014261"/>
    <lineage>
        <taxon>Bacteria</taxon>
        <taxon>Candidatus Blackallbacteria</taxon>
    </lineage>
</organism>
<protein>
    <submittedName>
        <fullName evidence="4">NAD(P)/FAD-dependent oxidoreductase</fullName>
    </submittedName>
</protein>